<evidence type="ECO:0000313" key="2">
    <source>
        <dbReference type="Proteomes" id="UP001151760"/>
    </source>
</evidence>
<accession>A0ABQ5GNR8</accession>
<protein>
    <submittedName>
        <fullName evidence="1">Uncharacterized protein</fullName>
    </submittedName>
</protein>
<name>A0ABQ5GNR8_9ASTR</name>
<proteinExistence type="predicted"/>
<reference evidence="1" key="2">
    <citation type="submission" date="2022-01" db="EMBL/GenBank/DDBJ databases">
        <authorList>
            <person name="Yamashiro T."/>
            <person name="Shiraishi A."/>
            <person name="Satake H."/>
            <person name="Nakayama K."/>
        </authorList>
    </citation>
    <scope>NUCLEOTIDE SEQUENCE</scope>
</reference>
<evidence type="ECO:0000313" key="1">
    <source>
        <dbReference type="EMBL" id="GJT76905.1"/>
    </source>
</evidence>
<dbReference type="Proteomes" id="UP001151760">
    <property type="component" value="Unassembled WGS sequence"/>
</dbReference>
<dbReference type="EMBL" id="BQNB010018665">
    <property type="protein sequence ID" value="GJT76905.1"/>
    <property type="molecule type" value="Genomic_DNA"/>
</dbReference>
<comment type="caution">
    <text evidence="1">The sequence shown here is derived from an EMBL/GenBank/DDBJ whole genome shotgun (WGS) entry which is preliminary data.</text>
</comment>
<sequence>MMVLVHGCGLWPGWYWAAVLKRIERWAWAEVKLGREDGSYRLGWCHGEWWKKYWLVDFELGRLQLGCAFWMVKAAAGLRVYTAGIRPTTAVDGHWLMLLDKGHRLLGRIGCRDWARIESSRSDAAIWA</sequence>
<organism evidence="1 2">
    <name type="scientific">Tanacetum coccineum</name>
    <dbReference type="NCBI Taxonomy" id="301880"/>
    <lineage>
        <taxon>Eukaryota</taxon>
        <taxon>Viridiplantae</taxon>
        <taxon>Streptophyta</taxon>
        <taxon>Embryophyta</taxon>
        <taxon>Tracheophyta</taxon>
        <taxon>Spermatophyta</taxon>
        <taxon>Magnoliopsida</taxon>
        <taxon>eudicotyledons</taxon>
        <taxon>Gunneridae</taxon>
        <taxon>Pentapetalae</taxon>
        <taxon>asterids</taxon>
        <taxon>campanulids</taxon>
        <taxon>Asterales</taxon>
        <taxon>Asteraceae</taxon>
        <taxon>Asteroideae</taxon>
        <taxon>Anthemideae</taxon>
        <taxon>Anthemidinae</taxon>
        <taxon>Tanacetum</taxon>
    </lineage>
</organism>
<keyword evidence="2" id="KW-1185">Reference proteome</keyword>
<gene>
    <name evidence="1" type="ORF">Tco_1043630</name>
</gene>
<reference evidence="1" key="1">
    <citation type="journal article" date="2022" name="Int. J. Mol. Sci.">
        <title>Draft Genome of Tanacetum Coccineum: Genomic Comparison of Closely Related Tanacetum-Family Plants.</title>
        <authorList>
            <person name="Yamashiro T."/>
            <person name="Shiraishi A."/>
            <person name="Nakayama K."/>
            <person name="Satake H."/>
        </authorList>
    </citation>
    <scope>NUCLEOTIDE SEQUENCE</scope>
</reference>